<protein>
    <recommendedName>
        <fullName evidence="3">CCHC-type domain-containing protein</fullName>
    </recommendedName>
</protein>
<keyword evidence="2" id="KW-1185">Reference proteome</keyword>
<sequence>MSSYNHFGCSWCGGPFNGGNCPSCSIVGAENEFVHDPNPFPYDNTPDFYDQPPQPQYESYLCELCGNDSHFGYDCPPRFPLVYEQEPSYNQNYSDNYYPQNSPSFPQQYLCCESCGGPHESFQCQPMNQNYFKPNPIYNSSYFGFDQPPQYSINHQEDLNQQRISDVHNGWDKMDELQNELFQMIQSFCEKFLQQKHAASIDQSPLQEISLQEIEDLKQHYLDEMLSLSNDLGIKDYRIEKIDIRFRRECENMIDELKGKFNGISIEINKKKELQQLEQAAKLSTYTTKPSRRFNYFYDDDDEESSIPLREIISELPPSIAITPVSSTIEPEDSFIMGNEELSTIPKKESDEFIKSSVEDLVPIPSESEDTSKSDSDCDLPSCDNISPINVSEEKFVTFLIPLFYSNDNFTYSDDEPLSDEDDIECKDSYDSNLDESTFLVTPLFDSNEDECFTPSDDVELLLHRDSSTPMISVVSILEGFTDEPPLEENDDLFDLESKGNEWKKILYDAPIDDLMTEDKDCLDFEGSRARGFVHRSLDLQSFTCLYMGIRYPRSY</sequence>
<name>A0ABQ4ZSL9_9ASTR</name>
<evidence type="ECO:0000313" key="1">
    <source>
        <dbReference type="EMBL" id="GJS91932.1"/>
    </source>
</evidence>
<dbReference type="Proteomes" id="UP001151760">
    <property type="component" value="Unassembled WGS sequence"/>
</dbReference>
<reference evidence="1" key="2">
    <citation type="submission" date="2022-01" db="EMBL/GenBank/DDBJ databases">
        <authorList>
            <person name="Yamashiro T."/>
            <person name="Shiraishi A."/>
            <person name="Satake H."/>
            <person name="Nakayama K."/>
        </authorList>
    </citation>
    <scope>NUCLEOTIDE SEQUENCE</scope>
</reference>
<organism evidence="1 2">
    <name type="scientific">Tanacetum coccineum</name>
    <dbReference type="NCBI Taxonomy" id="301880"/>
    <lineage>
        <taxon>Eukaryota</taxon>
        <taxon>Viridiplantae</taxon>
        <taxon>Streptophyta</taxon>
        <taxon>Embryophyta</taxon>
        <taxon>Tracheophyta</taxon>
        <taxon>Spermatophyta</taxon>
        <taxon>Magnoliopsida</taxon>
        <taxon>eudicotyledons</taxon>
        <taxon>Gunneridae</taxon>
        <taxon>Pentapetalae</taxon>
        <taxon>asterids</taxon>
        <taxon>campanulids</taxon>
        <taxon>Asterales</taxon>
        <taxon>Asteraceae</taxon>
        <taxon>Asteroideae</taxon>
        <taxon>Anthemideae</taxon>
        <taxon>Anthemidinae</taxon>
        <taxon>Tanacetum</taxon>
    </lineage>
</organism>
<gene>
    <name evidence="1" type="ORF">Tco_0774568</name>
</gene>
<evidence type="ECO:0000313" key="2">
    <source>
        <dbReference type="Proteomes" id="UP001151760"/>
    </source>
</evidence>
<proteinExistence type="predicted"/>
<evidence type="ECO:0008006" key="3">
    <source>
        <dbReference type="Google" id="ProtNLM"/>
    </source>
</evidence>
<accession>A0ABQ4ZSL9</accession>
<dbReference type="EMBL" id="BQNB010011544">
    <property type="protein sequence ID" value="GJS91932.1"/>
    <property type="molecule type" value="Genomic_DNA"/>
</dbReference>
<comment type="caution">
    <text evidence="1">The sequence shown here is derived from an EMBL/GenBank/DDBJ whole genome shotgun (WGS) entry which is preliminary data.</text>
</comment>
<reference evidence="1" key="1">
    <citation type="journal article" date="2022" name="Int. J. Mol. Sci.">
        <title>Draft Genome of Tanacetum Coccineum: Genomic Comparison of Closely Related Tanacetum-Family Plants.</title>
        <authorList>
            <person name="Yamashiro T."/>
            <person name="Shiraishi A."/>
            <person name="Nakayama K."/>
            <person name="Satake H."/>
        </authorList>
    </citation>
    <scope>NUCLEOTIDE SEQUENCE</scope>
</reference>